<comment type="pathway">
    <text evidence="3">Secondary metabolite biosynthesis; terpenoid biosynthesis.</text>
</comment>
<comment type="similarity">
    <text evidence="4">Belongs to the cytochrome P450 family.</text>
</comment>
<keyword evidence="12" id="KW-0472">Membrane</keyword>
<evidence type="ECO:0000256" key="11">
    <source>
        <dbReference type="ARBA" id="ARBA00023033"/>
    </source>
</evidence>
<comment type="cofactor">
    <cofactor evidence="1 13">
        <name>heme</name>
        <dbReference type="ChEBI" id="CHEBI:30413"/>
    </cofactor>
</comment>
<evidence type="ECO:0000256" key="12">
    <source>
        <dbReference type="ARBA" id="ARBA00023136"/>
    </source>
</evidence>
<dbReference type="PANTHER" id="PTHR24305:SF166">
    <property type="entry name" value="CYTOCHROME P450 12A4, MITOCHONDRIAL-RELATED"/>
    <property type="match status" value="1"/>
</dbReference>
<dbReference type="AlphaFoldDB" id="A0A8H7Y1B7"/>
<accession>A0A8H7Y1B7</accession>
<evidence type="ECO:0000256" key="9">
    <source>
        <dbReference type="ARBA" id="ARBA00023002"/>
    </source>
</evidence>
<evidence type="ECO:0000256" key="5">
    <source>
        <dbReference type="ARBA" id="ARBA00022617"/>
    </source>
</evidence>
<evidence type="ECO:0008006" key="15">
    <source>
        <dbReference type="Google" id="ProtNLM"/>
    </source>
</evidence>
<sequence>MSSTTKLLPFDVPSSLGQFIWSAIAPLALYTVYKLVNLIHEEATSPLRGLPGPESPSFIWGNIKDIWNSTDSAIYDKWVEEHGSTIKYMGPAGLKRLYTTDLKAINHILVNSYDYPKPESAVYNIKRILGEGVLLVEGDIHKQQNPAFGPQQIRELTEIFIEKAIQLRDIWSSEIKRQNDDGPAKVDALSWLSRLTLDVIGLAGFNYNFHALTDDPELNELSKAFAIMFKTGTKIDVIGIMRGIFPWLRFLPADRDAEAKQASQTMFRVGTELLEKTKACIKKEESNKRAWAARDLLSILVRANAMPDIPESQRLLDKDVLAQIPTFLIAGHETTSIATTWALYSLTQNKDSQTKLREELLTVSTDNPTMDELNALSYLDAVVRETLRVHAPVPATMRVASKDDVLPLNVPYTDKTGKKHYEVHVRKGQTVIIPITPINRSKSLWGEDASLFKPERWYNIPEDVAAIPGVWGNTLSFLGGPRACIGYRFALVEMKALLFTLVRAFEFELAVPASEIQKKSVIVTRPVLASDPNKSNQMPLLVRHVIL</sequence>
<dbReference type="GO" id="GO:0004497">
    <property type="term" value="F:monooxygenase activity"/>
    <property type="evidence" value="ECO:0007669"/>
    <property type="project" value="UniProtKB-KW"/>
</dbReference>
<reference evidence="14" key="1">
    <citation type="submission" date="2021-02" db="EMBL/GenBank/DDBJ databases">
        <title>Psilocybe cubensis genome.</title>
        <authorList>
            <person name="Mckernan K.J."/>
            <person name="Crawford S."/>
            <person name="Trippe A."/>
            <person name="Kane L.T."/>
            <person name="Mclaughlin S."/>
        </authorList>
    </citation>
    <scope>NUCLEOTIDE SEQUENCE [LARGE SCALE GENOMIC DNA]</scope>
    <source>
        <strain evidence="14">MGC-MH-2018</strain>
    </source>
</reference>
<dbReference type="InterPro" id="IPR001128">
    <property type="entry name" value="Cyt_P450"/>
</dbReference>
<evidence type="ECO:0000256" key="7">
    <source>
        <dbReference type="ARBA" id="ARBA00022723"/>
    </source>
</evidence>
<evidence type="ECO:0000256" key="3">
    <source>
        <dbReference type="ARBA" id="ARBA00004721"/>
    </source>
</evidence>
<evidence type="ECO:0000256" key="2">
    <source>
        <dbReference type="ARBA" id="ARBA00004370"/>
    </source>
</evidence>
<dbReference type="GO" id="GO:0016705">
    <property type="term" value="F:oxidoreductase activity, acting on paired donors, with incorporation or reduction of molecular oxygen"/>
    <property type="evidence" value="ECO:0007669"/>
    <property type="project" value="InterPro"/>
</dbReference>
<evidence type="ECO:0000256" key="4">
    <source>
        <dbReference type="ARBA" id="ARBA00010617"/>
    </source>
</evidence>
<dbReference type="PRINTS" id="PR00465">
    <property type="entry name" value="EP450IV"/>
</dbReference>
<keyword evidence="11" id="KW-0503">Monooxygenase</keyword>
<dbReference type="InterPro" id="IPR036396">
    <property type="entry name" value="Cyt_P450_sf"/>
</dbReference>
<dbReference type="SUPFAM" id="SSF48264">
    <property type="entry name" value="Cytochrome P450"/>
    <property type="match status" value="1"/>
</dbReference>
<dbReference type="OrthoDB" id="1470350at2759"/>
<dbReference type="GO" id="GO:0005506">
    <property type="term" value="F:iron ion binding"/>
    <property type="evidence" value="ECO:0007669"/>
    <property type="project" value="InterPro"/>
</dbReference>
<dbReference type="InterPro" id="IPR002403">
    <property type="entry name" value="Cyt_P450_E_grp-IV"/>
</dbReference>
<dbReference type="Pfam" id="PF00067">
    <property type="entry name" value="p450"/>
    <property type="match status" value="1"/>
</dbReference>
<keyword evidence="9" id="KW-0560">Oxidoreductase</keyword>
<evidence type="ECO:0000256" key="10">
    <source>
        <dbReference type="ARBA" id="ARBA00023004"/>
    </source>
</evidence>
<protein>
    <recommendedName>
        <fullName evidence="15">Cytochrome P450</fullName>
    </recommendedName>
</protein>
<evidence type="ECO:0000256" key="1">
    <source>
        <dbReference type="ARBA" id="ARBA00001971"/>
    </source>
</evidence>
<keyword evidence="8" id="KW-1133">Transmembrane helix</keyword>
<evidence type="ECO:0000256" key="8">
    <source>
        <dbReference type="ARBA" id="ARBA00022989"/>
    </source>
</evidence>
<dbReference type="PANTHER" id="PTHR24305">
    <property type="entry name" value="CYTOCHROME P450"/>
    <property type="match status" value="1"/>
</dbReference>
<comment type="subcellular location">
    <subcellularLocation>
        <location evidence="2">Membrane</location>
    </subcellularLocation>
</comment>
<dbReference type="PRINTS" id="PR00385">
    <property type="entry name" value="P450"/>
</dbReference>
<name>A0A8H7Y1B7_PSICU</name>
<dbReference type="Gene3D" id="1.10.630.10">
    <property type="entry name" value="Cytochrome P450"/>
    <property type="match status" value="1"/>
</dbReference>
<keyword evidence="10 13" id="KW-0408">Iron</keyword>
<keyword evidence="5 13" id="KW-0349">Heme</keyword>
<feature type="binding site" description="axial binding residue" evidence="13">
    <location>
        <position position="484"/>
    </location>
    <ligand>
        <name>heme</name>
        <dbReference type="ChEBI" id="CHEBI:30413"/>
    </ligand>
    <ligandPart>
        <name>Fe</name>
        <dbReference type="ChEBI" id="CHEBI:18248"/>
    </ligandPart>
</feature>
<keyword evidence="7 13" id="KW-0479">Metal-binding</keyword>
<gene>
    <name evidence="14" type="ORF">JR316_003054</name>
</gene>
<organism evidence="14">
    <name type="scientific">Psilocybe cubensis</name>
    <name type="common">Psychedelic mushroom</name>
    <name type="synonym">Stropharia cubensis</name>
    <dbReference type="NCBI Taxonomy" id="181762"/>
    <lineage>
        <taxon>Eukaryota</taxon>
        <taxon>Fungi</taxon>
        <taxon>Dikarya</taxon>
        <taxon>Basidiomycota</taxon>
        <taxon>Agaricomycotina</taxon>
        <taxon>Agaricomycetes</taxon>
        <taxon>Agaricomycetidae</taxon>
        <taxon>Agaricales</taxon>
        <taxon>Agaricineae</taxon>
        <taxon>Strophariaceae</taxon>
        <taxon>Psilocybe</taxon>
    </lineage>
</organism>
<evidence type="ECO:0000256" key="6">
    <source>
        <dbReference type="ARBA" id="ARBA00022692"/>
    </source>
</evidence>
<dbReference type="InterPro" id="IPR050121">
    <property type="entry name" value="Cytochrome_P450_monoxygenase"/>
</dbReference>
<dbReference type="GO" id="GO:0016020">
    <property type="term" value="C:membrane"/>
    <property type="evidence" value="ECO:0007669"/>
    <property type="project" value="UniProtKB-SubCell"/>
</dbReference>
<dbReference type="CDD" id="cd11069">
    <property type="entry name" value="CYP_FUM15-like"/>
    <property type="match status" value="1"/>
</dbReference>
<evidence type="ECO:0000256" key="13">
    <source>
        <dbReference type="PIRSR" id="PIRSR602403-1"/>
    </source>
</evidence>
<comment type="caution">
    <text evidence="14">The sequence shown here is derived from an EMBL/GenBank/DDBJ whole genome shotgun (WGS) entry which is preliminary data.</text>
</comment>
<dbReference type="EMBL" id="JAFIQS010000003">
    <property type="protein sequence ID" value="KAG5170977.1"/>
    <property type="molecule type" value="Genomic_DNA"/>
</dbReference>
<keyword evidence="6" id="KW-0812">Transmembrane</keyword>
<proteinExistence type="inferred from homology"/>
<dbReference type="GO" id="GO:0020037">
    <property type="term" value="F:heme binding"/>
    <property type="evidence" value="ECO:0007669"/>
    <property type="project" value="InterPro"/>
</dbReference>
<evidence type="ECO:0000313" key="14">
    <source>
        <dbReference type="EMBL" id="KAG5170977.1"/>
    </source>
</evidence>